<reference evidence="2" key="1">
    <citation type="journal article" date="2013" name="BMC Genomics">
        <title>Unscrambling butterfly oogenesis.</title>
        <authorList>
            <person name="Carter J.M."/>
            <person name="Baker S.C."/>
            <person name="Pink R."/>
            <person name="Carter D.R."/>
            <person name="Collins A."/>
            <person name="Tomlin J."/>
            <person name="Gibbs M."/>
            <person name="Breuker C.J."/>
        </authorList>
    </citation>
    <scope>NUCLEOTIDE SEQUENCE</scope>
    <source>
        <tissue evidence="2">Ovary</tissue>
    </source>
</reference>
<feature type="region of interest" description="Disordered" evidence="1">
    <location>
        <begin position="1"/>
        <end position="142"/>
    </location>
</feature>
<feature type="compositionally biased region" description="Basic and acidic residues" evidence="1">
    <location>
        <begin position="34"/>
        <end position="43"/>
    </location>
</feature>
<evidence type="ECO:0000313" key="2">
    <source>
        <dbReference type="EMBL" id="JAA84617.1"/>
    </source>
</evidence>
<feature type="non-terminal residue" evidence="2">
    <location>
        <position position="157"/>
    </location>
</feature>
<feature type="compositionally biased region" description="Basic and acidic residues" evidence="1">
    <location>
        <begin position="113"/>
        <end position="135"/>
    </location>
</feature>
<protein>
    <submittedName>
        <fullName evidence="2">Uncharacterized protein</fullName>
    </submittedName>
</protein>
<reference evidence="2" key="2">
    <citation type="submission" date="2013-05" db="EMBL/GenBank/DDBJ databases">
        <authorList>
            <person name="Carter J.-M."/>
            <person name="Baker S.C."/>
            <person name="Pink R."/>
            <person name="Carter D.R.F."/>
            <person name="Collins A."/>
            <person name="Tomlin J."/>
            <person name="Gibbs M."/>
            <person name="Breuker C.J."/>
        </authorList>
    </citation>
    <scope>NUCLEOTIDE SEQUENCE</scope>
    <source>
        <tissue evidence="2">Ovary</tissue>
    </source>
</reference>
<accession>S4PVU2</accession>
<name>S4PVU2_9NEOP</name>
<proteinExistence type="predicted"/>
<evidence type="ECO:0000256" key="1">
    <source>
        <dbReference type="SAM" id="MobiDB-lite"/>
    </source>
</evidence>
<dbReference type="AlphaFoldDB" id="S4PVU2"/>
<dbReference type="EMBL" id="GAIX01007943">
    <property type="protein sequence ID" value="JAA84617.1"/>
    <property type="molecule type" value="Transcribed_RNA"/>
</dbReference>
<sequence length="157" mass="18239">MEIRISDLEEEVQNSKRRTSLEATAETTRRRRQSIHDSKRMFADDNEEPAQLKSYTITEDVFMDVDGDSSSRSTPVLMHKGRDSLLLKNDQSDKEEDQSRSSSVLASRRRRQSVHDLHRSVRLTPEPRENSRDSSRNNSVDCEVTQLRKQLTCCQKE</sequence>
<organism evidence="2">
    <name type="scientific">Pararge aegeria</name>
    <name type="common">speckled wood butterfly</name>
    <dbReference type="NCBI Taxonomy" id="116150"/>
    <lineage>
        <taxon>Eukaryota</taxon>
        <taxon>Metazoa</taxon>
        <taxon>Ecdysozoa</taxon>
        <taxon>Arthropoda</taxon>
        <taxon>Hexapoda</taxon>
        <taxon>Insecta</taxon>
        <taxon>Pterygota</taxon>
        <taxon>Neoptera</taxon>
        <taxon>Endopterygota</taxon>
        <taxon>Lepidoptera</taxon>
        <taxon>Glossata</taxon>
        <taxon>Ditrysia</taxon>
        <taxon>Papilionoidea</taxon>
        <taxon>Nymphalidae</taxon>
        <taxon>Satyrinae</taxon>
        <taxon>Satyrini</taxon>
        <taxon>Parargina</taxon>
        <taxon>Pararge</taxon>
    </lineage>
</organism>